<dbReference type="SMART" id="SM00327">
    <property type="entry name" value="VWA"/>
    <property type="match status" value="1"/>
</dbReference>
<evidence type="ECO:0000256" key="1">
    <source>
        <dbReference type="SAM" id="SignalP"/>
    </source>
</evidence>
<keyword evidence="4" id="KW-1185">Reference proteome</keyword>
<comment type="caution">
    <text evidence="3">The sequence shown here is derived from an EMBL/GenBank/DDBJ whole genome shotgun (WGS) entry which is preliminary data.</text>
</comment>
<dbReference type="PROSITE" id="PS51257">
    <property type="entry name" value="PROKAR_LIPOPROTEIN"/>
    <property type="match status" value="1"/>
</dbReference>
<organism evidence="3 4">
    <name type="scientific">Deinococcus hohokamensis</name>
    <dbReference type="NCBI Taxonomy" id="309883"/>
    <lineage>
        <taxon>Bacteria</taxon>
        <taxon>Thermotogati</taxon>
        <taxon>Deinococcota</taxon>
        <taxon>Deinococci</taxon>
        <taxon>Deinococcales</taxon>
        <taxon>Deinococcaceae</taxon>
        <taxon>Deinococcus</taxon>
    </lineage>
</organism>
<reference evidence="4" key="1">
    <citation type="journal article" date="2019" name="Int. J. Syst. Evol. Microbiol.">
        <title>The Global Catalogue of Microorganisms (GCM) 10K type strain sequencing project: providing services to taxonomists for standard genome sequencing and annotation.</title>
        <authorList>
            <consortium name="The Broad Institute Genomics Platform"/>
            <consortium name="The Broad Institute Genome Sequencing Center for Infectious Disease"/>
            <person name="Wu L."/>
            <person name="Ma J."/>
        </authorList>
    </citation>
    <scope>NUCLEOTIDE SEQUENCE [LARGE SCALE GENOMIC DNA]</scope>
    <source>
        <strain evidence="4">CCUG 55995</strain>
    </source>
</reference>
<dbReference type="RefSeq" id="WP_380062935.1">
    <property type="nucleotide sequence ID" value="NZ_JBHSEI010000011.1"/>
</dbReference>
<evidence type="ECO:0000313" key="3">
    <source>
        <dbReference type="EMBL" id="MFC4639947.1"/>
    </source>
</evidence>
<dbReference type="InterPro" id="IPR002035">
    <property type="entry name" value="VWF_A"/>
</dbReference>
<dbReference type="EMBL" id="JBHSEI010000011">
    <property type="protein sequence ID" value="MFC4639947.1"/>
    <property type="molecule type" value="Genomic_DNA"/>
</dbReference>
<feature type="signal peptide" evidence="1">
    <location>
        <begin position="1"/>
        <end position="27"/>
    </location>
</feature>
<dbReference type="InterPro" id="IPR036465">
    <property type="entry name" value="vWFA_dom_sf"/>
</dbReference>
<sequence length="325" mass="33416">MRTHSFLAVLSAGVLLAACGPSTPVQAPPPAQPSATSGTVNGVRVLNATTYQVGFTPLSGSDIVTTATLSSASITDLSAGQATASICGQVQGQDVITTSISLDSTGSMASTDPQELRRTAAQAFVSRMSDKDRAAVLSFDTGTDPTDGLLASRQWQTFTSDKTLLNAAINQATFTGSGTPLFDAIVDGSAVVTQSGGSNRKVLVLTDGEDNASNNSAQDAIDAANKNGTPVYAIGLDDSGSLDFTELEDIAARTGGLFQKAGDAAQLQTFFDRMYNALRAQGCVQVNFTQKPATGTTVTGILNVTVEVSGKAPATLKAPFSFDVR</sequence>
<gene>
    <name evidence="3" type="ORF">ACFO0D_16595</name>
</gene>
<evidence type="ECO:0000313" key="4">
    <source>
        <dbReference type="Proteomes" id="UP001595952"/>
    </source>
</evidence>
<dbReference type="PROSITE" id="PS50234">
    <property type="entry name" value="VWFA"/>
    <property type="match status" value="1"/>
</dbReference>
<protein>
    <submittedName>
        <fullName evidence="3">VWA domain-containing protein</fullName>
    </submittedName>
</protein>
<proteinExistence type="predicted"/>
<name>A0ABV9IC64_9DEIO</name>
<dbReference type="SUPFAM" id="SSF53300">
    <property type="entry name" value="vWA-like"/>
    <property type="match status" value="1"/>
</dbReference>
<dbReference type="Gene3D" id="3.40.50.410">
    <property type="entry name" value="von Willebrand factor, type A domain"/>
    <property type="match status" value="1"/>
</dbReference>
<feature type="chain" id="PRO_5046399166" evidence="1">
    <location>
        <begin position="28"/>
        <end position="325"/>
    </location>
</feature>
<dbReference type="Proteomes" id="UP001595952">
    <property type="component" value="Unassembled WGS sequence"/>
</dbReference>
<keyword evidence="1" id="KW-0732">Signal</keyword>
<accession>A0ABV9IC64</accession>
<feature type="domain" description="VWFA" evidence="2">
    <location>
        <begin position="97"/>
        <end position="274"/>
    </location>
</feature>
<dbReference type="Pfam" id="PF00092">
    <property type="entry name" value="VWA"/>
    <property type="match status" value="1"/>
</dbReference>
<evidence type="ECO:0000259" key="2">
    <source>
        <dbReference type="PROSITE" id="PS50234"/>
    </source>
</evidence>